<evidence type="ECO:0000259" key="2">
    <source>
        <dbReference type="PROSITE" id="PS50234"/>
    </source>
</evidence>
<dbReference type="EMBL" id="JAPZBO010000009">
    <property type="protein sequence ID" value="KAJ5302861.1"/>
    <property type="molecule type" value="Genomic_DNA"/>
</dbReference>
<dbReference type="SUPFAM" id="SSF53300">
    <property type="entry name" value="vWA-like"/>
    <property type="match status" value="1"/>
</dbReference>
<dbReference type="PANTHER" id="PTHR34706:SF2">
    <property type="entry name" value="RFEF"/>
    <property type="match status" value="1"/>
</dbReference>
<protein>
    <recommendedName>
        <fullName evidence="2">VWFA domain-containing protein</fullName>
    </recommendedName>
</protein>
<feature type="compositionally biased region" description="Low complexity" evidence="1">
    <location>
        <begin position="86"/>
        <end position="103"/>
    </location>
</feature>
<feature type="domain" description="VWFA" evidence="2">
    <location>
        <begin position="286"/>
        <end position="484"/>
    </location>
</feature>
<dbReference type="PROSITE" id="PS50234">
    <property type="entry name" value="VWFA"/>
    <property type="match status" value="1"/>
</dbReference>
<dbReference type="InterPro" id="IPR002035">
    <property type="entry name" value="VWF_A"/>
</dbReference>
<dbReference type="Proteomes" id="UP001147746">
    <property type="component" value="Unassembled WGS sequence"/>
</dbReference>
<proteinExistence type="predicted"/>
<feature type="compositionally biased region" description="Low complexity" evidence="1">
    <location>
        <begin position="12"/>
        <end position="42"/>
    </location>
</feature>
<feature type="region of interest" description="Disordered" evidence="1">
    <location>
        <begin position="1"/>
        <end position="218"/>
    </location>
</feature>
<evidence type="ECO:0000313" key="4">
    <source>
        <dbReference type="Proteomes" id="UP001147746"/>
    </source>
</evidence>
<dbReference type="AlphaFoldDB" id="A0A9W9PNN4"/>
<comment type="caution">
    <text evidence="3">The sequence shown here is derived from an EMBL/GenBank/DDBJ whole genome shotgun (WGS) entry which is preliminary data.</text>
</comment>
<reference evidence="3" key="1">
    <citation type="submission" date="2022-12" db="EMBL/GenBank/DDBJ databases">
        <authorList>
            <person name="Petersen C."/>
        </authorList>
    </citation>
    <scope>NUCLEOTIDE SEQUENCE</scope>
    <source>
        <strain evidence="3">IBT 21472</strain>
    </source>
</reference>
<feature type="region of interest" description="Disordered" evidence="1">
    <location>
        <begin position="500"/>
        <end position="603"/>
    </location>
</feature>
<name>A0A9W9PNN4_9EURO</name>
<organism evidence="3 4">
    <name type="scientific">Penicillium atrosanguineum</name>
    <dbReference type="NCBI Taxonomy" id="1132637"/>
    <lineage>
        <taxon>Eukaryota</taxon>
        <taxon>Fungi</taxon>
        <taxon>Dikarya</taxon>
        <taxon>Ascomycota</taxon>
        <taxon>Pezizomycotina</taxon>
        <taxon>Eurotiomycetes</taxon>
        <taxon>Eurotiomycetidae</taxon>
        <taxon>Eurotiales</taxon>
        <taxon>Aspergillaceae</taxon>
        <taxon>Penicillium</taxon>
    </lineage>
</organism>
<keyword evidence="4" id="KW-1185">Reference proteome</keyword>
<evidence type="ECO:0000256" key="1">
    <source>
        <dbReference type="SAM" id="MobiDB-lite"/>
    </source>
</evidence>
<sequence>MSNTGRTGSYQGAPPAGYTGGPPTALQPGGYQQPQAQYQAYPGSPPPQGSVPITTRVIPSTAAHLLNPTSPTILLPPVVPTIGLRQPPQQQQPYPASSQQGYARPPPPPPQGQGQPYGSAQSPYPGQQSQSPYPTQHSPYPGQQPPQSPYPTQQSPYPGQQPPQSQYPGQQQPYGQAPYPNQGAPYPGGQGRPGPSPGPPGGQYGAPGGPPPQAAPATPQQLNAYRQLLISTIQEKSLESFYPPERLNQLVQTLVNDAPVKLAKLTNEWSVPMEVATDVMKLALFDVILYVDDSGSIEFEEKGLRKDQLRQILGIVATAASTFDQDGISVRFMNNQERGDGIRSAIDVENLVSRVRFAGLTPLGTGLKDKVVDPMVVGPARANRLDKPVLIITITDGQPAGEPHGALRDVIQHAVNEVSRTRYGRGAVSFQFTQVGNDQRAREFLSDLDEDPQIGQLIDCTSNFEVEQDEMSRAVPPVHLTRELWCAKLMLGAIDSSYDTKDEKAAGRSNAPPPQQGGYGGYGQAPPQGPPGGYNAPAGYPPQPSYQQAPQQPPQPPYQGNSRGNPAYGQGQAPYGYGAPSPQPGGAGYPPYGSQGQAPPRRY</sequence>
<feature type="compositionally biased region" description="Low complexity" evidence="1">
    <location>
        <begin position="566"/>
        <end position="580"/>
    </location>
</feature>
<dbReference type="PANTHER" id="PTHR34706">
    <property type="entry name" value="SLR1338 PROTEIN"/>
    <property type="match status" value="1"/>
</dbReference>
<feature type="compositionally biased region" description="Low complexity" evidence="1">
    <location>
        <begin position="150"/>
        <end position="185"/>
    </location>
</feature>
<gene>
    <name evidence="3" type="ORF">N7476_009660</name>
</gene>
<evidence type="ECO:0000313" key="3">
    <source>
        <dbReference type="EMBL" id="KAJ5302861.1"/>
    </source>
</evidence>
<accession>A0A9W9PNN4</accession>
<feature type="compositionally biased region" description="Low complexity" evidence="1">
    <location>
        <begin position="112"/>
        <end position="141"/>
    </location>
</feature>
<reference evidence="3" key="2">
    <citation type="journal article" date="2023" name="IMA Fungus">
        <title>Comparative genomic study of the Penicillium genus elucidates a diverse pangenome and 15 lateral gene transfer events.</title>
        <authorList>
            <person name="Petersen C."/>
            <person name="Sorensen T."/>
            <person name="Nielsen M.R."/>
            <person name="Sondergaard T.E."/>
            <person name="Sorensen J.L."/>
            <person name="Fitzpatrick D.A."/>
            <person name="Frisvad J.C."/>
            <person name="Nielsen K.L."/>
        </authorList>
    </citation>
    <scope>NUCLEOTIDE SEQUENCE</scope>
    <source>
        <strain evidence="3">IBT 21472</strain>
    </source>
</reference>
<feature type="compositionally biased region" description="Polar residues" evidence="1">
    <location>
        <begin position="1"/>
        <end position="10"/>
    </location>
</feature>
<dbReference type="InterPro" id="IPR036465">
    <property type="entry name" value="vWFA_dom_sf"/>
</dbReference>